<evidence type="ECO:0000313" key="4">
    <source>
        <dbReference type="Proteomes" id="UP000308921"/>
    </source>
</evidence>
<dbReference type="EMBL" id="MK770119">
    <property type="protein sequence ID" value="QCW23763.1"/>
    <property type="molecule type" value="Genomic_DNA"/>
</dbReference>
<keyword evidence="3" id="KW-0255">Endonuclease</keyword>
<feature type="domain" description="Rad50/SbcC-type AAA" evidence="2">
    <location>
        <begin position="10"/>
        <end position="199"/>
    </location>
</feature>
<evidence type="ECO:0000313" key="3">
    <source>
        <dbReference type="EMBL" id="QCW23763.1"/>
    </source>
</evidence>
<evidence type="ECO:0000259" key="2">
    <source>
        <dbReference type="Pfam" id="PF13476"/>
    </source>
</evidence>
<dbReference type="SUPFAM" id="SSF75712">
    <property type="entry name" value="Rad50 coiled-coil Zn hook"/>
    <property type="match status" value="1"/>
</dbReference>
<organism evidence="3 4">
    <name type="scientific">Pantoea phage vB_PagS_AAS21</name>
    <dbReference type="NCBI Taxonomy" id="2575261"/>
    <lineage>
        <taxon>Viruses</taxon>
        <taxon>Duplodnaviria</taxon>
        <taxon>Heunggongvirae</taxon>
        <taxon>Uroviricota</taxon>
        <taxon>Caudoviricetes</taxon>
        <taxon>Demerecviridae</taxon>
        <taxon>Keyvirus</taxon>
        <taxon>Keyvirus AAS21</taxon>
    </lineage>
</organism>
<dbReference type="Pfam" id="PF13476">
    <property type="entry name" value="AAA_23"/>
    <property type="match status" value="1"/>
</dbReference>
<keyword evidence="3" id="KW-0378">Hydrolase</keyword>
<dbReference type="Proteomes" id="UP000308921">
    <property type="component" value="Segment"/>
</dbReference>
<gene>
    <name evidence="3" type="ORF">AAS21_gp025</name>
</gene>
<protein>
    <submittedName>
        <fullName evidence="3">Recombination-related endonuclease</fullName>
    </submittedName>
</protein>
<dbReference type="InterPro" id="IPR027417">
    <property type="entry name" value="P-loop_NTPase"/>
</dbReference>
<reference evidence="3 4" key="1">
    <citation type="submission" date="2019-04" db="EMBL/GenBank/DDBJ databases">
        <title>Complete genome sequence of Pantoea bacteriophage vB_PagS_AAS21.</title>
        <authorList>
            <person name="Truncaite L."/>
            <person name="Simoliuniene M."/>
            <person name="Zajanckauskaite A."/>
            <person name="Meskys R."/>
            <person name="Simoliunas E."/>
        </authorList>
    </citation>
    <scope>NUCLEOTIDE SEQUENCE [LARGE SCALE GENOMIC DNA]</scope>
</reference>
<dbReference type="GO" id="GO:0004519">
    <property type="term" value="F:endonuclease activity"/>
    <property type="evidence" value="ECO:0007669"/>
    <property type="project" value="UniProtKB-KW"/>
</dbReference>
<keyword evidence="1" id="KW-0175">Coiled coil</keyword>
<name>A0A4Y5P1N7_9CAUD</name>
<dbReference type="PANTHER" id="PTHR32114:SF2">
    <property type="entry name" value="ABC TRANSPORTER ABCH.3"/>
    <property type="match status" value="1"/>
</dbReference>
<feature type="coiled-coil region" evidence="1">
    <location>
        <begin position="395"/>
        <end position="467"/>
    </location>
</feature>
<dbReference type="Gene3D" id="3.40.50.300">
    <property type="entry name" value="P-loop containing nucleotide triphosphate hydrolases"/>
    <property type="match status" value="2"/>
</dbReference>
<dbReference type="SUPFAM" id="SSF52540">
    <property type="entry name" value="P-loop containing nucleoside triphosphate hydrolases"/>
    <property type="match status" value="1"/>
</dbReference>
<evidence type="ECO:0000256" key="1">
    <source>
        <dbReference type="SAM" id="Coils"/>
    </source>
</evidence>
<proteinExistence type="predicted"/>
<dbReference type="GO" id="GO:0006302">
    <property type="term" value="P:double-strand break repair"/>
    <property type="evidence" value="ECO:0007669"/>
    <property type="project" value="InterPro"/>
</dbReference>
<keyword evidence="3" id="KW-0540">Nuclease</keyword>
<sequence>MSNVKIKTMSFSNILSYGDNNVIDFSADRVTQLVGKNGAGKSSIATILEEGLYNKNSRGIKKDSLFNWNSKEKCYKISINFTKDEDVYLVTKVVKSTAKVELFKNGEVISGHTATQTYKLIEDIIGCDFATFTKLVYQSIGSSLDFLRTTDANRKAFLTGLFSHEIYKEISEDVKKDAKLIKTDLDKEQGKLSAIESTIARATAITSMEVQEYVPVPEFDEAPLREQITEARVKAALASETRTKINKLINLDKDVQAAKESLEPFENLPALTDVSEQLSQVTRDLTVVTAEADKVKKRYQSFKKQSEVCACPTCGKPIDISDAVNAAEIAKKEYDPLFQKRTLLETSIKELREKDKEFKAYVRAASTLDKAVKAKSLFVEEVGELDITEQVQGIITESENLVSKLTKDISKMKSEVALAIEHNSSVDVANAKVTAMREQLELANKDLDTVQSNVETLSKELSDLEILATSFKDLVSYKLEHSVKVFEDLINTYLSIITGGKFALGFELDATKLLVVIFNDGIKTSIESCSTGQQHRIQLATLLAIRSLMSAISKVNINVLFLDEVISFIDTQGINTLVELLMEEHELNSYLVSHGHTHPLAKIVTVEQDEQGNSRLA</sequence>
<keyword evidence="4" id="KW-1185">Reference proteome</keyword>
<dbReference type="InterPro" id="IPR038729">
    <property type="entry name" value="Rad50/SbcC_AAA"/>
</dbReference>
<dbReference type="GO" id="GO:0016887">
    <property type="term" value="F:ATP hydrolysis activity"/>
    <property type="evidence" value="ECO:0007669"/>
    <property type="project" value="InterPro"/>
</dbReference>
<dbReference type="PANTHER" id="PTHR32114">
    <property type="entry name" value="ABC TRANSPORTER ABCH.3"/>
    <property type="match status" value="1"/>
</dbReference>
<accession>A0A4Y5P1N7</accession>